<proteinExistence type="inferred from homology"/>
<dbReference type="PANTHER" id="PTHR11758">
    <property type="entry name" value="40S RIBOSOMAL PROTEIN S15A"/>
    <property type="match status" value="1"/>
</dbReference>
<dbReference type="SUPFAM" id="SSF56047">
    <property type="entry name" value="Ribosomal protein S8"/>
    <property type="match status" value="1"/>
</dbReference>
<dbReference type="EMBL" id="DUTP01000006">
    <property type="protein sequence ID" value="HHX99739.1"/>
    <property type="molecule type" value="Genomic_DNA"/>
</dbReference>
<evidence type="ECO:0000256" key="2">
    <source>
        <dbReference type="ARBA" id="ARBA00022980"/>
    </source>
</evidence>
<evidence type="ECO:0000256" key="4">
    <source>
        <dbReference type="ARBA" id="ARBA00035258"/>
    </source>
</evidence>
<evidence type="ECO:0000313" key="7">
    <source>
        <dbReference type="EMBL" id="HHX99739.1"/>
    </source>
</evidence>
<comment type="function">
    <text evidence="5">One of the primary rRNA binding proteins, it binds directly to 16S rRNA central domain where it helps coordinate assembly of the platform of the 30S subunit.</text>
</comment>
<dbReference type="Proteomes" id="UP000576550">
    <property type="component" value="Unassembled WGS sequence"/>
</dbReference>
<protein>
    <recommendedName>
        <fullName evidence="4 5">Small ribosomal subunit protein uS8</fullName>
    </recommendedName>
</protein>
<dbReference type="FunFam" id="3.30.1490.10:FF:000001">
    <property type="entry name" value="30S ribosomal protein S8"/>
    <property type="match status" value="1"/>
</dbReference>
<dbReference type="GO" id="GO:0006412">
    <property type="term" value="P:translation"/>
    <property type="evidence" value="ECO:0007669"/>
    <property type="project" value="UniProtKB-UniRule"/>
</dbReference>
<evidence type="ECO:0000256" key="1">
    <source>
        <dbReference type="ARBA" id="ARBA00006471"/>
    </source>
</evidence>
<organism evidence="7 8">
    <name type="scientific">Candidatus Dojkabacteria bacterium</name>
    <dbReference type="NCBI Taxonomy" id="2099670"/>
    <lineage>
        <taxon>Bacteria</taxon>
        <taxon>Candidatus Dojkabacteria</taxon>
    </lineage>
</organism>
<dbReference type="InterPro" id="IPR047863">
    <property type="entry name" value="Ribosomal_uS8_CS"/>
</dbReference>
<evidence type="ECO:0000256" key="6">
    <source>
        <dbReference type="RuleBase" id="RU003660"/>
    </source>
</evidence>
<dbReference type="NCBIfam" id="NF001109">
    <property type="entry name" value="PRK00136.1"/>
    <property type="match status" value="1"/>
</dbReference>
<dbReference type="Pfam" id="PF00410">
    <property type="entry name" value="Ribosomal_S8"/>
    <property type="match status" value="1"/>
</dbReference>
<comment type="similarity">
    <text evidence="1 5 6">Belongs to the universal ribosomal protein uS8 family.</text>
</comment>
<name>A0A832RCR0_9BACT</name>
<dbReference type="GO" id="GO:0019843">
    <property type="term" value="F:rRNA binding"/>
    <property type="evidence" value="ECO:0007669"/>
    <property type="project" value="UniProtKB-UniRule"/>
</dbReference>
<keyword evidence="5" id="KW-0699">rRNA-binding</keyword>
<evidence type="ECO:0000313" key="8">
    <source>
        <dbReference type="Proteomes" id="UP000576550"/>
    </source>
</evidence>
<reference evidence="7 8" key="1">
    <citation type="journal article" date="2020" name="Biotechnol. Biofuels">
        <title>New insights from the biogas microbiome by comprehensive genome-resolved metagenomics of nearly 1600 species originating from multiple anaerobic digesters.</title>
        <authorList>
            <person name="Campanaro S."/>
            <person name="Treu L."/>
            <person name="Rodriguez-R L.M."/>
            <person name="Kovalovszki A."/>
            <person name="Ziels R.M."/>
            <person name="Maus I."/>
            <person name="Zhu X."/>
            <person name="Kougias P.G."/>
            <person name="Basile A."/>
            <person name="Luo G."/>
            <person name="Schluter A."/>
            <person name="Konstantinidis K.T."/>
            <person name="Angelidaki I."/>
        </authorList>
    </citation>
    <scope>NUCLEOTIDE SEQUENCE [LARGE SCALE GENOMIC DNA]</scope>
    <source>
        <strain evidence="7">AS05jafATM_89</strain>
    </source>
</reference>
<dbReference type="PROSITE" id="PS00053">
    <property type="entry name" value="RIBOSOMAL_S8"/>
    <property type="match status" value="1"/>
</dbReference>
<sequence length="125" mass="13943">MNDLVADMLTRIQNAIMRRKDEVAVINTKMNASILEVVKGEGMIEDYKIDDKDIVVKIAYNENEPVITKLQKVSKPGQRIYVTKKEIVPIMNGRGISVISTSKGLMTGAMAKSQNLGGEFICKIW</sequence>
<keyword evidence="5" id="KW-0694">RNA-binding</keyword>
<keyword evidence="2 5" id="KW-0689">Ribosomal protein</keyword>
<dbReference type="Gene3D" id="3.30.1370.30">
    <property type="match status" value="1"/>
</dbReference>
<dbReference type="GO" id="GO:0005840">
    <property type="term" value="C:ribosome"/>
    <property type="evidence" value="ECO:0007669"/>
    <property type="project" value="UniProtKB-KW"/>
</dbReference>
<dbReference type="InterPro" id="IPR000630">
    <property type="entry name" value="Ribosomal_uS8"/>
</dbReference>
<accession>A0A832RCR0</accession>
<dbReference type="Gene3D" id="3.30.1490.10">
    <property type="match status" value="1"/>
</dbReference>
<dbReference type="InterPro" id="IPR035987">
    <property type="entry name" value="Ribosomal_uS8_sf"/>
</dbReference>
<dbReference type="GO" id="GO:0003735">
    <property type="term" value="F:structural constituent of ribosome"/>
    <property type="evidence" value="ECO:0007669"/>
    <property type="project" value="InterPro"/>
</dbReference>
<comment type="caution">
    <text evidence="7">The sequence shown here is derived from an EMBL/GenBank/DDBJ whole genome shotgun (WGS) entry which is preliminary data.</text>
</comment>
<evidence type="ECO:0000256" key="5">
    <source>
        <dbReference type="HAMAP-Rule" id="MF_01302"/>
    </source>
</evidence>
<evidence type="ECO:0000256" key="3">
    <source>
        <dbReference type="ARBA" id="ARBA00023274"/>
    </source>
</evidence>
<dbReference type="GO" id="GO:1990904">
    <property type="term" value="C:ribonucleoprotein complex"/>
    <property type="evidence" value="ECO:0007669"/>
    <property type="project" value="UniProtKB-KW"/>
</dbReference>
<comment type="subunit">
    <text evidence="5">Part of the 30S ribosomal subunit. Contacts proteins S5 and S12.</text>
</comment>
<gene>
    <name evidence="5 7" type="primary">rpsH</name>
    <name evidence="7" type="ORF">GX533_03655</name>
</gene>
<dbReference type="GO" id="GO:0005737">
    <property type="term" value="C:cytoplasm"/>
    <property type="evidence" value="ECO:0007669"/>
    <property type="project" value="UniProtKB-ARBA"/>
</dbReference>
<dbReference type="AlphaFoldDB" id="A0A832RCR0"/>
<dbReference type="HAMAP" id="MF_01302_B">
    <property type="entry name" value="Ribosomal_uS8_B"/>
    <property type="match status" value="1"/>
</dbReference>
<keyword evidence="3 5" id="KW-0687">Ribonucleoprotein</keyword>